<dbReference type="NCBIfam" id="TIGR02095">
    <property type="entry name" value="glgA"/>
    <property type="match status" value="1"/>
</dbReference>
<dbReference type="InterPro" id="IPR013534">
    <property type="entry name" value="Starch_synth_cat_dom"/>
</dbReference>
<dbReference type="GO" id="GO:0019252">
    <property type="term" value="P:starch biosynthetic process"/>
    <property type="evidence" value="ECO:0007669"/>
    <property type="project" value="UniProtKB-UniPathway"/>
</dbReference>
<keyword evidence="11" id="KW-0750">Starch biosynthesis</keyword>
<evidence type="ECO:0000256" key="6">
    <source>
        <dbReference type="ARBA" id="ARBA00012588"/>
    </source>
</evidence>
<evidence type="ECO:0000256" key="14">
    <source>
        <dbReference type="SAM" id="MobiDB-lite"/>
    </source>
</evidence>
<dbReference type="GO" id="GO:0009011">
    <property type="term" value="F:alpha-1,4-glucan glucosyltransferase (ADP-glucose donor) activity"/>
    <property type="evidence" value="ECO:0007669"/>
    <property type="project" value="UniProtKB-EC"/>
</dbReference>
<dbReference type="Pfam" id="PF13692">
    <property type="entry name" value="Glyco_trans_1_4"/>
    <property type="match status" value="1"/>
</dbReference>
<evidence type="ECO:0000256" key="9">
    <source>
        <dbReference type="ARBA" id="ARBA00022676"/>
    </source>
</evidence>
<proteinExistence type="inferred from homology"/>
<evidence type="ECO:0000256" key="11">
    <source>
        <dbReference type="ARBA" id="ARBA00022922"/>
    </source>
</evidence>
<dbReference type="UniPathway" id="UPA00152"/>
<dbReference type="CDD" id="cd03791">
    <property type="entry name" value="GT5_Glycogen_synthase_DULL1-like"/>
    <property type="match status" value="1"/>
</dbReference>
<dbReference type="SUPFAM" id="SSF53756">
    <property type="entry name" value="UDP-Glycosyltransferase/glycogen phosphorylase"/>
    <property type="match status" value="1"/>
</dbReference>
<accession>A0A2P2JZF5</accession>
<dbReference type="EMBL" id="GGEC01018364">
    <property type="protein sequence ID" value="MBW98847.1"/>
    <property type="molecule type" value="Transcribed_RNA"/>
</dbReference>
<feature type="compositionally biased region" description="Low complexity" evidence="14">
    <location>
        <begin position="124"/>
        <end position="135"/>
    </location>
</feature>
<feature type="region of interest" description="Disordered" evidence="14">
    <location>
        <begin position="110"/>
        <end position="158"/>
    </location>
</feature>
<evidence type="ECO:0000256" key="3">
    <source>
        <dbReference type="ARBA" id="ARBA00004602"/>
    </source>
</evidence>
<keyword evidence="10" id="KW-0808">Transferase</keyword>
<name>A0A2P2JZF5_RHIMU</name>
<feature type="compositionally biased region" description="Basic and acidic residues" evidence="14">
    <location>
        <begin position="174"/>
        <end position="184"/>
    </location>
</feature>
<organism evidence="16">
    <name type="scientific">Rhizophora mucronata</name>
    <name type="common">Asiatic mangrove</name>
    <dbReference type="NCBI Taxonomy" id="61149"/>
    <lineage>
        <taxon>Eukaryota</taxon>
        <taxon>Viridiplantae</taxon>
        <taxon>Streptophyta</taxon>
        <taxon>Embryophyta</taxon>
        <taxon>Tracheophyta</taxon>
        <taxon>Spermatophyta</taxon>
        <taxon>Magnoliopsida</taxon>
        <taxon>eudicotyledons</taxon>
        <taxon>Gunneridae</taxon>
        <taxon>Pentapetalae</taxon>
        <taxon>rosids</taxon>
        <taxon>fabids</taxon>
        <taxon>Malpighiales</taxon>
        <taxon>Rhizophoraceae</taxon>
        <taxon>Rhizophora</taxon>
    </lineage>
</organism>
<dbReference type="Pfam" id="PF08323">
    <property type="entry name" value="Glyco_transf_5"/>
    <property type="match status" value="1"/>
</dbReference>
<feature type="domain" description="Starch synthase catalytic" evidence="15">
    <location>
        <begin position="262"/>
        <end position="504"/>
    </location>
</feature>
<feature type="compositionally biased region" description="Polar residues" evidence="14">
    <location>
        <begin position="136"/>
        <end position="145"/>
    </location>
</feature>
<evidence type="ECO:0000259" key="15">
    <source>
        <dbReference type="Pfam" id="PF08323"/>
    </source>
</evidence>
<keyword evidence="7" id="KW-0150">Chloroplast</keyword>
<dbReference type="HAMAP" id="MF_00484">
    <property type="entry name" value="Glycogen_synth"/>
    <property type="match status" value="1"/>
</dbReference>
<protein>
    <recommendedName>
        <fullName evidence="6">starch synthase</fullName>
        <ecNumber evidence="6">2.4.1.21</ecNumber>
    </recommendedName>
</protein>
<comment type="catalytic activity">
    <reaction evidence="1">
        <text>[(1-&gt;4)-alpha-D-glucosyl](n) + ADP-alpha-D-glucose = [(1-&gt;4)-alpha-D-glucosyl](n+1) + ADP + H(+)</text>
        <dbReference type="Rhea" id="RHEA:18189"/>
        <dbReference type="Rhea" id="RHEA-COMP:9584"/>
        <dbReference type="Rhea" id="RHEA-COMP:9587"/>
        <dbReference type="ChEBI" id="CHEBI:15378"/>
        <dbReference type="ChEBI" id="CHEBI:15444"/>
        <dbReference type="ChEBI" id="CHEBI:57498"/>
        <dbReference type="ChEBI" id="CHEBI:456216"/>
        <dbReference type="EC" id="2.4.1.21"/>
    </reaction>
</comment>
<evidence type="ECO:0000256" key="7">
    <source>
        <dbReference type="ARBA" id="ARBA00022528"/>
    </source>
</evidence>
<comment type="pathway">
    <text evidence="4">Glycan biosynthesis; starch biosynthesis.</text>
</comment>
<evidence type="ECO:0000256" key="8">
    <source>
        <dbReference type="ARBA" id="ARBA00022640"/>
    </source>
</evidence>
<dbReference type="GO" id="GO:0004373">
    <property type="term" value="F:alpha-1,4-glucan glucosyltransferase (UDP-glucose donor) activity"/>
    <property type="evidence" value="ECO:0007669"/>
    <property type="project" value="InterPro"/>
</dbReference>
<evidence type="ECO:0000256" key="2">
    <source>
        <dbReference type="ARBA" id="ARBA00004229"/>
    </source>
</evidence>
<comment type="subcellular location">
    <subcellularLocation>
        <location evidence="3">Plastid</location>
        <location evidence="3">Amyloplast</location>
    </subcellularLocation>
    <subcellularLocation>
        <location evidence="2">Plastid</location>
        <location evidence="2">Chloroplast</location>
    </subcellularLocation>
</comment>
<dbReference type="Gene3D" id="3.40.50.2000">
    <property type="entry name" value="Glycogen Phosphorylase B"/>
    <property type="match status" value="2"/>
</dbReference>
<keyword evidence="9" id="KW-0328">Glycosyltransferase</keyword>
<evidence type="ECO:0000313" key="16">
    <source>
        <dbReference type="EMBL" id="MBW98847.1"/>
    </source>
</evidence>
<evidence type="ECO:0000256" key="13">
    <source>
        <dbReference type="ARBA" id="ARBA00023234"/>
    </source>
</evidence>
<dbReference type="GO" id="GO:0010021">
    <property type="term" value="P:amylopectin biosynthetic process"/>
    <property type="evidence" value="ECO:0007669"/>
    <property type="project" value="UniProtKB-ARBA"/>
</dbReference>
<evidence type="ECO:0000256" key="10">
    <source>
        <dbReference type="ARBA" id="ARBA00022679"/>
    </source>
</evidence>
<dbReference type="FunFam" id="3.40.50.2000:FF:000048">
    <property type="entry name" value="Starch synthase, chloroplastic/amyloplastic"/>
    <property type="match status" value="1"/>
</dbReference>
<evidence type="ECO:0000256" key="1">
    <source>
        <dbReference type="ARBA" id="ARBA00001478"/>
    </source>
</evidence>
<dbReference type="PANTHER" id="PTHR45825">
    <property type="entry name" value="GRANULE-BOUND STARCH SYNTHASE 1, CHLOROPLASTIC/AMYLOPLASTIC"/>
    <property type="match status" value="1"/>
</dbReference>
<evidence type="ECO:0000256" key="12">
    <source>
        <dbReference type="ARBA" id="ARBA00022946"/>
    </source>
</evidence>
<keyword evidence="13" id="KW-0035">Amyloplast</keyword>
<dbReference type="GO" id="GO:0009501">
    <property type="term" value="C:amyloplast"/>
    <property type="evidence" value="ECO:0007669"/>
    <property type="project" value="UniProtKB-SubCell"/>
</dbReference>
<dbReference type="FunFam" id="3.40.50.2000:FF:000025">
    <property type="entry name" value="Starch synthase, chloroplastic/amyloplastic"/>
    <property type="match status" value="1"/>
</dbReference>
<evidence type="ECO:0000256" key="5">
    <source>
        <dbReference type="ARBA" id="ARBA00010281"/>
    </source>
</evidence>
<feature type="region of interest" description="Disordered" evidence="14">
    <location>
        <begin position="171"/>
        <end position="233"/>
    </location>
</feature>
<feature type="compositionally biased region" description="Polar residues" evidence="14">
    <location>
        <begin position="214"/>
        <end position="224"/>
    </location>
</feature>
<feature type="compositionally biased region" description="Low complexity" evidence="14">
    <location>
        <begin position="146"/>
        <end position="155"/>
    </location>
</feature>
<dbReference type="PANTHER" id="PTHR45825:SF2">
    <property type="entry name" value="STARCH SYNTHASE 2, CHLOROPLASTIC_AMYLOPLASTIC"/>
    <property type="match status" value="1"/>
</dbReference>
<dbReference type="AlphaFoldDB" id="A0A2P2JZF5"/>
<evidence type="ECO:0000256" key="4">
    <source>
        <dbReference type="ARBA" id="ARBA00004727"/>
    </source>
</evidence>
<keyword evidence="12" id="KW-0809">Transit peptide</keyword>
<dbReference type="GO" id="GO:0009507">
    <property type="term" value="C:chloroplast"/>
    <property type="evidence" value="ECO:0007669"/>
    <property type="project" value="UniProtKB-SubCell"/>
</dbReference>
<sequence>MASIKSLPFIIESKTEGSVFLHSKNQYRPRFSLFVRRPQKSCNFSVLGDGFSMRLKPVRGTVKEDGNGEESEDALQATIEKSKKVLSMQRELLQQITGRRKLVSSIKSSINPELDESSSEQNEKSLSSPSDALSSGENVLEQQNGSIPSSSYASSTADEIPKGASLALDGTYSEGEKEVEEHLPPKKVTSVKNRTEQLDTSPKKIGSNELPYFLSNTSKDSTINGEKCEDRDESTLLESDNVKSNHITEEAPPPLAGVNVMNVILVAAECAPWSKTGGLGDVAGSLPKGLARRGHRVMVVTPRYGNYAESQHTGVRKMYKVDGQDVEVAYFHAYIDGVDFVFIDSHVFRHIEGNIYGGNRMDILKRMVIFCKAAVEVPWHVPCGGICYGDGNLVFIANDWHTALLPVYLKAYYRNNGLMKYTRCILVIHNIAHQGRGPMEDFSYVDLPEHYNDLFRLYDPVGGEHFNIFAAGLKAADRVVTVSHGYAWELKTSEGGWGLHNIINENDWKLRGIVNGIDTKEWNPQYDVHLTLDGYTNYSFETVHTGKPQCKAALQKELGLPIRPDVPVIGFIGRLDQQKGVDLIAEAIPWMVGQDIQLVMLGTGRPDLEQMLRQFENRHHDKIRGWVGFSVKLAHRITAGADILLMPSRFEPCGLNQLYAMMYGTVPVVHAVGGLRDTVPPFDPHGELGLGWTFDRAEAQRLIYALGNCLLTYREYKKSWEGLQRRGMMQDLSWDHAAEKYEGVLVAAKYQW</sequence>
<comment type="similarity">
    <text evidence="5">Belongs to the glycosyltransferase 1 family. Bacterial/plant glycogen synthase subfamily.</text>
</comment>
<dbReference type="InterPro" id="IPR011835">
    <property type="entry name" value="GS/SS"/>
</dbReference>
<reference evidence="16" key="1">
    <citation type="submission" date="2018-02" db="EMBL/GenBank/DDBJ databases">
        <title>Rhizophora mucronata_Transcriptome.</title>
        <authorList>
            <person name="Meera S.P."/>
            <person name="Sreeshan A."/>
            <person name="Augustine A."/>
        </authorList>
    </citation>
    <scope>NUCLEOTIDE SEQUENCE</scope>
    <source>
        <tissue evidence="16">Leaf</tissue>
    </source>
</reference>
<dbReference type="EC" id="2.4.1.21" evidence="6"/>
<keyword evidence="8" id="KW-0934">Plastid</keyword>